<dbReference type="Pfam" id="PF00400">
    <property type="entry name" value="WD40"/>
    <property type="match status" value="2"/>
</dbReference>
<dbReference type="SMART" id="SM00320">
    <property type="entry name" value="WD40"/>
    <property type="match status" value="3"/>
</dbReference>
<dbReference type="EMBL" id="ASPP01019450">
    <property type="protein sequence ID" value="ETO15123.1"/>
    <property type="molecule type" value="Genomic_DNA"/>
</dbReference>
<dbReference type="GO" id="GO:1990234">
    <property type="term" value="C:transferase complex"/>
    <property type="evidence" value="ECO:0007669"/>
    <property type="project" value="UniProtKB-ARBA"/>
</dbReference>
<keyword evidence="2" id="KW-0677">Repeat</keyword>
<feature type="region of interest" description="Disordered" evidence="3">
    <location>
        <begin position="1"/>
        <end position="84"/>
    </location>
</feature>
<keyword evidence="1" id="KW-0853">WD repeat</keyword>
<dbReference type="AlphaFoldDB" id="X6MM80"/>
<accession>X6MM80</accession>
<gene>
    <name evidence="4" type="ORF">RFI_22242</name>
</gene>
<dbReference type="InterPro" id="IPR015943">
    <property type="entry name" value="WD40/YVTN_repeat-like_dom_sf"/>
</dbReference>
<dbReference type="Gene3D" id="2.130.10.10">
    <property type="entry name" value="YVTN repeat-like/Quinoprotein amine dehydrogenase"/>
    <property type="match status" value="1"/>
</dbReference>
<comment type="caution">
    <text evidence="4">The sequence shown here is derived from an EMBL/GenBank/DDBJ whole genome shotgun (WGS) entry which is preliminary data.</text>
</comment>
<dbReference type="PANTHER" id="PTHR22847">
    <property type="entry name" value="WD40 REPEAT PROTEIN"/>
    <property type="match status" value="1"/>
</dbReference>
<reference evidence="4 5" key="1">
    <citation type="journal article" date="2013" name="Curr. Biol.">
        <title>The Genome of the Foraminiferan Reticulomyxa filosa.</title>
        <authorList>
            <person name="Glockner G."/>
            <person name="Hulsmann N."/>
            <person name="Schleicher M."/>
            <person name="Noegel A.A."/>
            <person name="Eichinger L."/>
            <person name="Gallinger C."/>
            <person name="Pawlowski J."/>
            <person name="Sierra R."/>
            <person name="Euteneuer U."/>
            <person name="Pillet L."/>
            <person name="Moustafa A."/>
            <person name="Platzer M."/>
            <person name="Groth M."/>
            <person name="Szafranski K."/>
            <person name="Schliwa M."/>
        </authorList>
    </citation>
    <scope>NUCLEOTIDE SEQUENCE [LARGE SCALE GENOMIC DNA]</scope>
</reference>
<keyword evidence="5" id="KW-1185">Reference proteome</keyword>
<dbReference type="Proteomes" id="UP000023152">
    <property type="component" value="Unassembled WGS sequence"/>
</dbReference>
<evidence type="ECO:0000313" key="5">
    <source>
        <dbReference type="Proteomes" id="UP000023152"/>
    </source>
</evidence>
<dbReference type="InterPro" id="IPR036322">
    <property type="entry name" value="WD40_repeat_dom_sf"/>
</dbReference>
<feature type="compositionally biased region" description="Basic and acidic residues" evidence="3">
    <location>
        <begin position="13"/>
        <end position="54"/>
    </location>
</feature>
<evidence type="ECO:0000256" key="3">
    <source>
        <dbReference type="SAM" id="MobiDB-lite"/>
    </source>
</evidence>
<protein>
    <submittedName>
        <fullName evidence="4">Uncharacterized protein</fullName>
    </submittedName>
</protein>
<evidence type="ECO:0000256" key="2">
    <source>
        <dbReference type="ARBA" id="ARBA00022737"/>
    </source>
</evidence>
<dbReference type="SUPFAM" id="SSF50978">
    <property type="entry name" value="WD40 repeat-like"/>
    <property type="match status" value="1"/>
</dbReference>
<organism evidence="4 5">
    <name type="scientific">Reticulomyxa filosa</name>
    <dbReference type="NCBI Taxonomy" id="46433"/>
    <lineage>
        <taxon>Eukaryota</taxon>
        <taxon>Sar</taxon>
        <taxon>Rhizaria</taxon>
        <taxon>Retaria</taxon>
        <taxon>Foraminifera</taxon>
        <taxon>Monothalamids</taxon>
        <taxon>Reticulomyxidae</taxon>
        <taxon>Reticulomyxa</taxon>
    </lineage>
</organism>
<feature type="compositionally biased region" description="Basic and acidic residues" evidence="3">
    <location>
        <begin position="63"/>
        <end position="84"/>
    </location>
</feature>
<sequence length="354" mass="42184">MNQMRQENEEAQETEKTLYNRQHEEKEKGKVKGKVNEIEKEREQEREREREKEMKKKKKKKKIERDRENEREIEKKETDKKKRKEIEKKIEESTIGSIQFQIIKSKTIVKKTSKVNRLWRLFTKWSVHVYIISKRQSKKHSDKPNQKSKYQRKCKYKSNVICSSSAKKAIRLWDIETYKLLHIFCGHSGPVYCADISQSNNNDNNNKINNICVIGGNGYNFIRVWDIETTKILTKFSGHNDWISSLKYFSNELANTILSGSYDKSVRLSHSIWHKNYVHAVANNCYFSNVICFRLEDNTIRFYIHDVESNAQAEHQSFQFLIDNNKYTTFCFCYTRLLLKDLVLALLFFLALFN</sequence>
<name>X6MM80_RETFI</name>
<evidence type="ECO:0000313" key="4">
    <source>
        <dbReference type="EMBL" id="ETO15123.1"/>
    </source>
</evidence>
<dbReference type="PANTHER" id="PTHR22847:SF637">
    <property type="entry name" value="WD REPEAT DOMAIN 5B"/>
    <property type="match status" value="1"/>
</dbReference>
<proteinExistence type="predicted"/>
<evidence type="ECO:0000256" key="1">
    <source>
        <dbReference type="ARBA" id="ARBA00022574"/>
    </source>
</evidence>
<dbReference type="InterPro" id="IPR001680">
    <property type="entry name" value="WD40_rpt"/>
</dbReference>